<dbReference type="PROSITE" id="PS50234">
    <property type="entry name" value="VWFA"/>
    <property type="match status" value="1"/>
</dbReference>
<feature type="domain" description="VWFA" evidence="3">
    <location>
        <begin position="60"/>
        <end position="241"/>
    </location>
</feature>
<sequence length="1383" mass="147348">MRTRRSNWTAMLGLAVAMTSTALAHAEDSGRLTAFRQGDKTSYAVSLAPEMANKEVDGVDVVVLFDTSASQQGAYRETALEALKTFAAGLRPTDRLQIVAIDLSARDVTSDFVAGDSAAVAKAVATLGEQAPLGSSDIEAGLDVALEKLEAAKSAHRAVVYIGDGVSMANLLDAPTMGPLVDKLRAARVPVSSYAVGPQVDAQLLAVLANQSGGNLYVAEPIVWQDEKAGVSDARAREENVRNAQAAAKHLASWSRAAVAWPTKAQLPSELGQSYPTAFPPLRADRDTVIVGQTPAEISKPVSVAVAAVDGDGKAVDFTWAVAPSQPSNDNAFLASLVDAAKQDGGLTLPTLGTAGLTEIARLMGAQSDQLTMLAQKAVATGDREGALQIVEAVLRQDPGNVQARTVQTAIESGAPVQAAPAVAAPAAAAPATSAPAAAAAPAAGGDIILNKAVASEPIPPAEPGLLEKRGPDGTFLDEVEQERRAYSQMLQTEVSNTVIEARERMSAEPQIAIQELKLALENVRRAAELDAPTRASLEDKLSIALKEATRKASVKDELDRLRDEELAAVREQKYLDAQLTRNIEREKQLMDRFNALMDERRYVEAEEVAAIVNEVDPNGVTPRVAVLWARQQRHVYLQQVTRSARHAAAWDTMFQTELSHIPFPDNPPIVYPDAPIWEELSKRRKDRYSVDLKSEGEAERRIYSALRQPLRAPISEVEAPLNQILQVLGEDYDIPIIFDNAALDAVAASPETEVSIEIANVTLKSALELILKNAGEDLTYIVDNEVLLITTQEEAEKRLQVRVYPVADLVMPIQQLGGMGGMGGMMGGGGMGGGGMGGGGMGGMGGGGMGGGGGGMGGGMGGGGGGGFFAVPDEVNAKPAPKPTAPASVQTPAPAQPKAEPKVGGIEIDLSMAPEAFWTKYFAEKQQDQNVVRHAAKQLIKQGHYDHAIALIQAALANGQPQAWMYESLGIALELNGAPKSEIERAVMSACDFSTSPEELMLIARYLSHIGLNNRAVDIYRQVAKLDPLKSDAYALGLRAAQRANDVDGIRWASVGILKQAWPAEQQEIRNQAMRIAQATLEELQAAGNQTEADRFRRELDEALVRDCVVKVSWSGDADVDLIVEEPSGATCSLRSPRSAGGGVILGDDYANFEKEDKSGSFSETYVCPQGFAGEYKVRVRKVWGDVVADRVTVDVYKNYRTKDEQHQRQHIAVNNGEDALVVFDLEQGRRNDPIANQQLIASVDRQDTISQAVMAQQLGSISDPSILPGRGGSVEDYFDLRRQLAFARGGAVGYQPVIITLPEGSQMIASAVVSADRRYVRITSAPSFTGIGNVTTFTFAGAAAQTDTDTGTDTADAGTDTADATDAPADNADNQLDFFDF</sequence>
<dbReference type="KEGG" id="lpav:PLANPX_1393"/>
<dbReference type="Gene3D" id="3.40.50.410">
    <property type="entry name" value="von Willebrand factor, type A domain"/>
    <property type="match status" value="1"/>
</dbReference>
<gene>
    <name evidence="4" type="ORF">PLANPX_1393</name>
</gene>
<feature type="region of interest" description="Disordered" evidence="1">
    <location>
        <begin position="1348"/>
        <end position="1375"/>
    </location>
</feature>
<proteinExistence type="predicted"/>
<protein>
    <recommendedName>
        <fullName evidence="3">VWFA domain-containing protein</fullName>
    </recommendedName>
</protein>
<feature type="chain" id="PRO_5024867647" description="VWFA domain-containing protein" evidence="2">
    <location>
        <begin position="27"/>
        <end position="1383"/>
    </location>
</feature>
<dbReference type="Gene3D" id="1.25.40.10">
    <property type="entry name" value="Tetratricopeptide repeat domain"/>
    <property type="match status" value="1"/>
</dbReference>
<name>A0A5K7XAK9_9BACT</name>
<dbReference type="GO" id="GO:0005884">
    <property type="term" value="C:actin filament"/>
    <property type="evidence" value="ECO:0007669"/>
    <property type="project" value="TreeGrafter"/>
</dbReference>
<dbReference type="GO" id="GO:0030048">
    <property type="term" value="P:actin filament-based movement"/>
    <property type="evidence" value="ECO:0007669"/>
    <property type="project" value="TreeGrafter"/>
</dbReference>
<organism evidence="4 5">
    <name type="scientific">Lacipirellula parvula</name>
    <dbReference type="NCBI Taxonomy" id="2650471"/>
    <lineage>
        <taxon>Bacteria</taxon>
        <taxon>Pseudomonadati</taxon>
        <taxon>Planctomycetota</taxon>
        <taxon>Planctomycetia</taxon>
        <taxon>Pirellulales</taxon>
        <taxon>Lacipirellulaceae</taxon>
        <taxon>Lacipirellula</taxon>
    </lineage>
</organism>
<dbReference type="EMBL" id="AP021861">
    <property type="protein sequence ID" value="BBO31781.1"/>
    <property type="molecule type" value="Genomic_DNA"/>
</dbReference>
<dbReference type="InterPro" id="IPR036465">
    <property type="entry name" value="vWFA_dom_sf"/>
</dbReference>
<keyword evidence="2" id="KW-0732">Signal</keyword>
<evidence type="ECO:0000313" key="5">
    <source>
        <dbReference type="Proteomes" id="UP000326837"/>
    </source>
</evidence>
<dbReference type="PANTHER" id="PTHR48226">
    <property type="entry name" value="OS06G0326200 PROTEIN"/>
    <property type="match status" value="1"/>
</dbReference>
<evidence type="ECO:0000259" key="3">
    <source>
        <dbReference type="PROSITE" id="PS50234"/>
    </source>
</evidence>
<reference evidence="5" key="1">
    <citation type="submission" date="2019-10" db="EMBL/GenBank/DDBJ databases">
        <title>Lacipirellula parvula gen. nov., sp. nov., representing a lineage of planctomycetes widespread in freshwater anoxic habitats, and description of the family Lacipirellulaceae.</title>
        <authorList>
            <person name="Dedysh S.N."/>
            <person name="Kulichevskaya I.S."/>
            <person name="Beletsky A.V."/>
            <person name="Rakitin A.L."/>
            <person name="Mardanov A.V."/>
            <person name="Ivanova A.A."/>
            <person name="Saltykova V.X."/>
            <person name="Rijpstra W.I.C."/>
            <person name="Sinninghe Damste J.S."/>
            <person name="Ravin N.V."/>
        </authorList>
    </citation>
    <scope>NUCLEOTIDE SEQUENCE [LARGE SCALE GENOMIC DNA]</scope>
    <source>
        <strain evidence="5">PX69</strain>
    </source>
</reference>
<dbReference type="InterPro" id="IPR002035">
    <property type="entry name" value="VWF_A"/>
</dbReference>
<dbReference type="CDD" id="cd00198">
    <property type="entry name" value="vWFA"/>
    <property type="match status" value="1"/>
</dbReference>
<dbReference type="SMART" id="SM00327">
    <property type="entry name" value="VWA"/>
    <property type="match status" value="1"/>
</dbReference>
<dbReference type="Proteomes" id="UP000326837">
    <property type="component" value="Chromosome"/>
</dbReference>
<evidence type="ECO:0000256" key="2">
    <source>
        <dbReference type="SAM" id="SignalP"/>
    </source>
</evidence>
<feature type="region of interest" description="Disordered" evidence="1">
    <location>
        <begin position="877"/>
        <end position="902"/>
    </location>
</feature>
<evidence type="ECO:0000313" key="4">
    <source>
        <dbReference type="EMBL" id="BBO31781.1"/>
    </source>
</evidence>
<dbReference type="SUPFAM" id="SSF53300">
    <property type="entry name" value="vWA-like"/>
    <property type="match status" value="1"/>
</dbReference>
<evidence type="ECO:0000256" key="1">
    <source>
        <dbReference type="SAM" id="MobiDB-lite"/>
    </source>
</evidence>
<dbReference type="SUPFAM" id="SSF48452">
    <property type="entry name" value="TPR-like"/>
    <property type="match status" value="1"/>
</dbReference>
<dbReference type="Pfam" id="PF13768">
    <property type="entry name" value="VWA_3"/>
    <property type="match status" value="1"/>
</dbReference>
<dbReference type="InterPro" id="IPR053099">
    <property type="entry name" value="WAS/WASL-interacting_domain"/>
</dbReference>
<keyword evidence="5" id="KW-1185">Reference proteome</keyword>
<dbReference type="InterPro" id="IPR011990">
    <property type="entry name" value="TPR-like_helical_dom_sf"/>
</dbReference>
<feature type="signal peptide" evidence="2">
    <location>
        <begin position="1"/>
        <end position="26"/>
    </location>
</feature>
<dbReference type="PANTHER" id="PTHR48226:SF1">
    <property type="entry name" value="WAS_WASL-INTERACTING PROTEIN FAMILY MEMBER 1"/>
    <property type="match status" value="1"/>
</dbReference>
<accession>A0A5K7XAK9</accession>
<dbReference type="RefSeq" id="WP_152097865.1">
    <property type="nucleotide sequence ID" value="NZ_AP021861.1"/>
</dbReference>